<dbReference type="GeneID" id="111102617"/>
<keyword evidence="1" id="KW-0732">Signal</keyword>
<accession>A0A8B8AM50</accession>
<protein>
    <submittedName>
        <fullName evidence="3">Uncharacterized protein LOC111102617</fullName>
    </submittedName>
</protein>
<gene>
    <name evidence="3" type="primary">LOC111102617</name>
</gene>
<dbReference type="Proteomes" id="UP000694844">
    <property type="component" value="Chromosome 7"/>
</dbReference>
<dbReference type="AlphaFoldDB" id="A0A8B8AM50"/>
<keyword evidence="2" id="KW-1185">Reference proteome</keyword>
<dbReference type="OrthoDB" id="6146483at2759"/>
<evidence type="ECO:0000256" key="1">
    <source>
        <dbReference type="SAM" id="SignalP"/>
    </source>
</evidence>
<proteinExistence type="predicted"/>
<dbReference type="KEGG" id="cvn:111102617"/>
<name>A0A8B8AM50_CRAVI</name>
<organism evidence="2 3">
    <name type="scientific">Crassostrea virginica</name>
    <name type="common">Eastern oyster</name>
    <dbReference type="NCBI Taxonomy" id="6565"/>
    <lineage>
        <taxon>Eukaryota</taxon>
        <taxon>Metazoa</taxon>
        <taxon>Spiralia</taxon>
        <taxon>Lophotrochozoa</taxon>
        <taxon>Mollusca</taxon>
        <taxon>Bivalvia</taxon>
        <taxon>Autobranchia</taxon>
        <taxon>Pteriomorphia</taxon>
        <taxon>Ostreida</taxon>
        <taxon>Ostreoidea</taxon>
        <taxon>Ostreidae</taxon>
        <taxon>Crassostrea</taxon>
    </lineage>
</organism>
<evidence type="ECO:0000313" key="3">
    <source>
        <dbReference type="RefSeq" id="XP_022291144.1"/>
    </source>
</evidence>
<reference evidence="3" key="1">
    <citation type="submission" date="2025-08" db="UniProtKB">
        <authorList>
            <consortium name="RefSeq"/>
        </authorList>
    </citation>
    <scope>IDENTIFICATION</scope>
    <source>
        <tissue evidence="3">Whole sample</tissue>
    </source>
</reference>
<feature type="signal peptide" evidence="1">
    <location>
        <begin position="1"/>
        <end position="16"/>
    </location>
</feature>
<feature type="chain" id="PRO_5034118320" evidence="1">
    <location>
        <begin position="17"/>
        <end position="140"/>
    </location>
</feature>
<sequence length="140" mass="15599">MFCLILAVGLISSVSAASTRPPHSTHHHATHVTHHHATHVTHPHVTHEAVETEYFSFYYDPTSHYIAAKSRHACYLYQTNAQEQIDVHTSHGLHTIETTMLNLIDSDSAKVTMSSSDLHTASTRLSHFCGSTSSHIYKLN</sequence>
<dbReference type="RefSeq" id="XP_022291144.1">
    <property type="nucleotide sequence ID" value="XM_022435436.1"/>
</dbReference>
<evidence type="ECO:0000313" key="2">
    <source>
        <dbReference type="Proteomes" id="UP000694844"/>
    </source>
</evidence>